<evidence type="ECO:0000313" key="3">
    <source>
        <dbReference type="EMBL" id="KAK4153889.1"/>
    </source>
</evidence>
<dbReference type="GO" id="GO:0042144">
    <property type="term" value="P:vacuole fusion, non-autophagic"/>
    <property type="evidence" value="ECO:0007669"/>
    <property type="project" value="TreeGrafter"/>
</dbReference>
<feature type="signal peptide" evidence="2">
    <location>
        <begin position="1"/>
        <end position="19"/>
    </location>
</feature>
<dbReference type="EMBL" id="MU856927">
    <property type="protein sequence ID" value="KAK4153889.1"/>
    <property type="molecule type" value="Genomic_DNA"/>
</dbReference>
<name>A0AAN6VMI2_9PEZI</name>
<evidence type="ECO:0000256" key="1">
    <source>
        <dbReference type="ARBA" id="ARBA00038069"/>
    </source>
</evidence>
<dbReference type="Gene3D" id="3.30.70.80">
    <property type="entry name" value="Peptidase S8 propeptide/proteinase inhibitor I9"/>
    <property type="match status" value="1"/>
</dbReference>
<evidence type="ECO:0000256" key="2">
    <source>
        <dbReference type="SAM" id="SignalP"/>
    </source>
</evidence>
<protein>
    <recommendedName>
        <fullName evidence="5">Proteinase inhibitor, propeptide</fullName>
    </recommendedName>
</protein>
<dbReference type="AlphaFoldDB" id="A0AAN6VMI2"/>
<sequence>MRLFSFLIAALTLVSGVIAVDIQKSVLITYPAETPDSIVDQAKKAVVDAGGIVTHEYTLIKGFAAKVGAKVLDTVSAWGQEYQVLVEEDQEVHQMGGGVGL</sequence>
<reference evidence="3" key="1">
    <citation type="journal article" date="2023" name="Mol. Phylogenet. Evol.">
        <title>Genome-scale phylogeny and comparative genomics of the fungal order Sordariales.</title>
        <authorList>
            <person name="Hensen N."/>
            <person name="Bonometti L."/>
            <person name="Westerberg I."/>
            <person name="Brannstrom I.O."/>
            <person name="Guillou S."/>
            <person name="Cros-Aarteil S."/>
            <person name="Calhoun S."/>
            <person name="Haridas S."/>
            <person name="Kuo A."/>
            <person name="Mondo S."/>
            <person name="Pangilinan J."/>
            <person name="Riley R."/>
            <person name="LaButti K."/>
            <person name="Andreopoulos B."/>
            <person name="Lipzen A."/>
            <person name="Chen C."/>
            <person name="Yan M."/>
            <person name="Daum C."/>
            <person name="Ng V."/>
            <person name="Clum A."/>
            <person name="Steindorff A."/>
            <person name="Ohm R.A."/>
            <person name="Martin F."/>
            <person name="Silar P."/>
            <person name="Natvig D.O."/>
            <person name="Lalanne C."/>
            <person name="Gautier V."/>
            <person name="Ament-Velasquez S.L."/>
            <person name="Kruys A."/>
            <person name="Hutchinson M.I."/>
            <person name="Powell A.J."/>
            <person name="Barry K."/>
            <person name="Miller A.N."/>
            <person name="Grigoriev I.V."/>
            <person name="Debuchy R."/>
            <person name="Gladieux P."/>
            <person name="Hiltunen Thoren M."/>
            <person name="Johannesson H."/>
        </authorList>
    </citation>
    <scope>NUCLEOTIDE SEQUENCE</scope>
    <source>
        <strain evidence="3">CBS 538.74</strain>
    </source>
</reference>
<evidence type="ECO:0008006" key="5">
    <source>
        <dbReference type="Google" id="ProtNLM"/>
    </source>
</evidence>
<reference evidence="3" key="2">
    <citation type="submission" date="2023-05" db="EMBL/GenBank/DDBJ databases">
        <authorList>
            <consortium name="Lawrence Berkeley National Laboratory"/>
            <person name="Steindorff A."/>
            <person name="Hensen N."/>
            <person name="Bonometti L."/>
            <person name="Westerberg I."/>
            <person name="Brannstrom I.O."/>
            <person name="Guillou S."/>
            <person name="Cros-Aarteil S."/>
            <person name="Calhoun S."/>
            <person name="Haridas S."/>
            <person name="Kuo A."/>
            <person name="Mondo S."/>
            <person name="Pangilinan J."/>
            <person name="Riley R."/>
            <person name="Labutti K."/>
            <person name="Andreopoulos B."/>
            <person name="Lipzen A."/>
            <person name="Chen C."/>
            <person name="Yanf M."/>
            <person name="Daum C."/>
            <person name="Ng V."/>
            <person name="Clum A."/>
            <person name="Ohm R."/>
            <person name="Martin F."/>
            <person name="Silar P."/>
            <person name="Natvig D."/>
            <person name="Lalanne C."/>
            <person name="Gautier V."/>
            <person name="Ament-Velasquez S.L."/>
            <person name="Kruys A."/>
            <person name="Hutchinson M.I."/>
            <person name="Powell A.J."/>
            <person name="Barry K."/>
            <person name="Miller A.N."/>
            <person name="Grigoriev I.V."/>
            <person name="Debuchy R."/>
            <person name="Gladieux P."/>
            <person name="Thoren M.H."/>
            <person name="Johannesson H."/>
        </authorList>
    </citation>
    <scope>NUCLEOTIDE SEQUENCE</scope>
    <source>
        <strain evidence="3">CBS 538.74</strain>
    </source>
</reference>
<keyword evidence="2" id="KW-0732">Signal</keyword>
<gene>
    <name evidence="3" type="ORF">C8A00DRAFT_33362</name>
</gene>
<dbReference type="PANTHER" id="PTHR28288:SF1">
    <property type="entry name" value="INHIBITOR I9 DOMAIN-CONTAINING PROTEIN"/>
    <property type="match status" value="1"/>
</dbReference>
<dbReference type="SUPFAM" id="SSF54897">
    <property type="entry name" value="Protease propeptides/inhibitors"/>
    <property type="match status" value="1"/>
</dbReference>
<organism evidence="3 4">
    <name type="scientific">Chaetomidium leptoderma</name>
    <dbReference type="NCBI Taxonomy" id="669021"/>
    <lineage>
        <taxon>Eukaryota</taxon>
        <taxon>Fungi</taxon>
        <taxon>Dikarya</taxon>
        <taxon>Ascomycota</taxon>
        <taxon>Pezizomycotina</taxon>
        <taxon>Sordariomycetes</taxon>
        <taxon>Sordariomycetidae</taxon>
        <taxon>Sordariales</taxon>
        <taxon>Chaetomiaceae</taxon>
        <taxon>Chaetomidium</taxon>
    </lineage>
</organism>
<comment type="caution">
    <text evidence="3">The sequence shown here is derived from an EMBL/GenBank/DDBJ whole genome shotgun (WGS) entry which is preliminary data.</text>
</comment>
<dbReference type="FunFam" id="3.30.70.80:FF:000005">
    <property type="entry name" value="Proteinase inhibitor I2B"/>
    <property type="match status" value="1"/>
</dbReference>
<comment type="similarity">
    <text evidence="1">Belongs to the protease inhibitor I9 family.</text>
</comment>
<dbReference type="GO" id="GO:0004866">
    <property type="term" value="F:endopeptidase inhibitor activity"/>
    <property type="evidence" value="ECO:0007669"/>
    <property type="project" value="TreeGrafter"/>
</dbReference>
<dbReference type="Proteomes" id="UP001302745">
    <property type="component" value="Unassembled WGS sequence"/>
</dbReference>
<keyword evidence="4" id="KW-1185">Reference proteome</keyword>
<proteinExistence type="inferred from homology"/>
<dbReference type="InterPro" id="IPR052471">
    <property type="entry name" value="PBI_I9"/>
</dbReference>
<evidence type="ECO:0000313" key="4">
    <source>
        <dbReference type="Proteomes" id="UP001302745"/>
    </source>
</evidence>
<dbReference type="InterPro" id="IPR037045">
    <property type="entry name" value="S8pro/Inhibitor_I9_sf"/>
</dbReference>
<accession>A0AAN6VMI2</accession>
<dbReference type="PANTHER" id="PTHR28288">
    <property type="entry name" value="PROTEASE B INHIBITOR 2"/>
    <property type="match status" value="1"/>
</dbReference>
<feature type="chain" id="PRO_5042964118" description="Proteinase inhibitor, propeptide" evidence="2">
    <location>
        <begin position="20"/>
        <end position="101"/>
    </location>
</feature>